<protein>
    <recommendedName>
        <fullName evidence="4">Alginate export protein</fullName>
    </recommendedName>
</protein>
<feature type="signal peptide" evidence="1">
    <location>
        <begin position="1"/>
        <end position="23"/>
    </location>
</feature>
<evidence type="ECO:0008006" key="4">
    <source>
        <dbReference type="Google" id="ProtNLM"/>
    </source>
</evidence>
<feature type="chain" id="PRO_5005472128" description="Alginate export protein" evidence="1">
    <location>
        <begin position="24"/>
        <end position="441"/>
    </location>
</feature>
<keyword evidence="1" id="KW-0732">Signal</keyword>
<dbReference type="EMBL" id="CP012365">
    <property type="protein sequence ID" value="AKX59070.1"/>
    <property type="molecule type" value="Genomic_DNA"/>
</dbReference>
<organism evidence="2 3">
    <name type="scientific">Thiopseudomonas alkaliphila</name>
    <dbReference type="NCBI Taxonomy" id="1697053"/>
    <lineage>
        <taxon>Bacteria</taxon>
        <taxon>Pseudomonadati</taxon>
        <taxon>Pseudomonadota</taxon>
        <taxon>Gammaproteobacteria</taxon>
        <taxon>Pseudomonadales</taxon>
        <taxon>Pseudomonadaceae</taxon>
        <taxon>Thiopseudomonas</taxon>
    </lineage>
</organism>
<reference evidence="2 3" key="1">
    <citation type="journal article" date="2015" name="Genome Announc.">
        <title>Genome Sequences of Oblitimonas alkaliphila gen. nov. sp. nov. (Proposed), a Novel Bacterium of the Pseudomonadaceae Family.</title>
        <authorList>
            <person name="Lauer A.C."/>
            <person name="Nicholson A.C."/>
            <person name="Humrighouse B.W."/>
            <person name="Emery B."/>
            <person name="Drobish A."/>
            <person name="Juieng P."/>
            <person name="Loparev V."/>
            <person name="McQuiston J.R."/>
        </authorList>
    </citation>
    <scope>NUCLEOTIDE SEQUENCE [LARGE SCALE GENOMIC DNA]</scope>
    <source>
        <strain evidence="2 3">E5571</strain>
    </source>
</reference>
<evidence type="ECO:0000313" key="2">
    <source>
        <dbReference type="EMBL" id="AKX59070.1"/>
    </source>
</evidence>
<keyword evidence="3" id="KW-1185">Reference proteome</keyword>
<accession>A0A0K1XCH8</accession>
<dbReference type="Proteomes" id="UP000063953">
    <property type="component" value="Chromosome"/>
</dbReference>
<dbReference type="PATRIC" id="fig|1697053.3.peg.1081"/>
<proteinExistence type="predicted"/>
<sequence>MTKRSVLSCAITLAIAATSSAQAYELYQDDARYLNLDVSAAFGLFHSQRSYAAVNPETKEQSTSWREGYLKYGFSAGQKLVDDSELSAGLAWVSSGTWGNGDAAGLTDGSERHTRIEEGWARWKSGQLISALGENGLDISAGRQFASVGSGFLIHGDPVNMGNQIADGVLDRGGAYYLAPRNNFARTGIIRLGGETGWRGDLMYLKSENKAQAKTALHVANLEHVGAMGTIGATYIKGKDVDKEYADEFQLERKGMKVYSLRGNSSFGVDNLDLSAEYARQKKRSGDKENAWFTQASWTFADTPWQPTATYRYSRFSKGFDPLFYGLSTGFGTWFQGEVAANYAGPFNSNTKVHHVGVTAQPREDLTLGALAFKFNTLDKKQGDLSGSEFDIYAQWDVNQHLSIIPVMGLYKPKKDVSQGGAQLKDNKRNLYSQLLFMTQF</sequence>
<dbReference type="KEGG" id="pbb:AKN87_05330"/>
<gene>
    <name evidence="2" type="ORF">AKN88_03290</name>
</gene>
<dbReference type="GeneID" id="93983688"/>
<dbReference type="AlphaFoldDB" id="A0A0K1XCH8"/>
<evidence type="ECO:0000313" key="3">
    <source>
        <dbReference type="Proteomes" id="UP000063953"/>
    </source>
</evidence>
<name>A0A0K1XCH8_9GAMM</name>
<evidence type="ECO:0000256" key="1">
    <source>
        <dbReference type="SAM" id="SignalP"/>
    </source>
</evidence>
<dbReference type="STRING" id="1697053.AKN87_05330"/>
<dbReference type="RefSeq" id="WP_053100080.1">
    <property type="nucleotide sequence ID" value="NZ_CP012358.1"/>
</dbReference>